<dbReference type="Proteomes" id="UP000677803">
    <property type="component" value="Unassembled WGS sequence"/>
</dbReference>
<dbReference type="Gene3D" id="2.30.30.140">
    <property type="match status" value="2"/>
</dbReference>
<reference evidence="6" key="1">
    <citation type="submission" date="2021-05" db="EMBL/GenBank/DDBJ databases">
        <authorList>
            <person name="Tigano A."/>
        </authorList>
    </citation>
    <scope>NUCLEOTIDE SEQUENCE</scope>
</reference>
<dbReference type="Pfam" id="PF18358">
    <property type="entry name" value="Tudor_4"/>
    <property type="match status" value="1"/>
</dbReference>
<evidence type="ECO:0000259" key="5">
    <source>
        <dbReference type="Pfam" id="PF18358"/>
    </source>
</evidence>
<keyword evidence="2" id="KW-0539">Nucleus</keyword>
<gene>
    <name evidence="6" type="ORF">MMEN_LOCUS20561</name>
</gene>
<dbReference type="GO" id="GO:0005634">
    <property type="term" value="C:nucleus"/>
    <property type="evidence" value="ECO:0007669"/>
    <property type="project" value="UniProtKB-SubCell"/>
</dbReference>
<feature type="compositionally biased region" description="Polar residues" evidence="3">
    <location>
        <begin position="117"/>
        <end position="137"/>
    </location>
</feature>
<dbReference type="InterPro" id="IPR040880">
    <property type="entry name" value="DUF5604"/>
</dbReference>
<evidence type="ECO:0000256" key="3">
    <source>
        <dbReference type="SAM" id="MobiDB-lite"/>
    </source>
</evidence>
<sequence>MENFGKKKSRRKIDDMSESSYKTCPMGNETSREIRQFENSPYFCSLHKNPVVVLTRLPECTVRSLQPPTPKQFDGEAGSPGSSDSDMLWSPADDCGDSDWSVSDDKQKPSKPKKRNTVQTPQPMKRSTPQSTSSDKSCLTEKGLIVISAAFANNSSETTTARPNLPEVEIKLDMPVLARRTTMMWQQGKIVDITEKEDGRLKYKVNFDKKGRSLVSGHHMASVDSPKLEQLYVGARVVVPSSDDNTCFIPGILVELPSRKNRLRFLVFLDDHTPLYVSLPTLHLVCRPLDDTLEDVPESPHKDFMQLYMKNWPYPHLTHYMVGQSIYVEVDGTQQKCEVQLVDCSLIQVVFPENQNKEWIYRGSLRLEHMIRFYKLREMEKKDTV</sequence>
<dbReference type="InterPro" id="IPR051516">
    <property type="entry name" value="SETDB_methyltransferase"/>
</dbReference>
<evidence type="ECO:0000313" key="7">
    <source>
        <dbReference type="Proteomes" id="UP000677803"/>
    </source>
</evidence>
<dbReference type="EMBL" id="CAJRST010039999">
    <property type="protein sequence ID" value="CAG6017009.1"/>
    <property type="molecule type" value="Genomic_DNA"/>
</dbReference>
<feature type="domain" description="DUF5604" evidence="4">
    <location>
        <begin position="173"/>
        <end position="221"/>
    </location>
</feature>
<evidence type="ECO:0000256" key="1">
    <source>
        <dbReference type="ARBA" id="ARBA00004123"/>
    </source>
</evidence>
<dbReference type="AlphaFoldDB" id="A0A8S4BQW5"/>
<evidence type="ECO:0000313" key="6">
    <source>
        <dbReference type="EMBL" id="CAG6017009.1"/>
    </source>
</evidence>
<comment type="subcellular location">
    <subcellularLocation>
        <location evidence="1">Nucleus</location>
    </subcellularLocation>
</comment>
<name>A0A8S4BQW5_9TELE</name>
<dbReference type="GO" id="GO:0010629">
    <property type="term" value="P:negative regulation of gene expression"/>
    <property type="evidence" value="ECO:0007669"/>
    <property type="project" value="TreeGrafter"/>
</dbReference>
<protein>
    <submittedName>
        <fullName evidence="6">(Atlantic silverside) hypothetical protein</fullName>
    </submittedName>
</protein>
<accession>A0A8S4BQW5</accession>
<feature type="region of interest" description="Disordered" evidence="3">
    <location>
        <begin position="63"/>
        <end position="137"/>
    </location>
</feature>
<proteinExistence type="predicted"/>
<dbReference type="GO" id="GO:0046974">
    <property type="term" value="F:histone H3K9 methyltransferase activity"/>
    <property type="evidence" value="ECO:0007669"/>
    <property type="project" value="TreeGrafter"/>
</dbReference>
<dbReference type="GO" id="GO:0070828">
    <property type="term" value="P:heterochromatin organization"/>
    <property type="evidence" value="ECO:0007669"/>
    <property type="project" value="TreeGrafter"/>
</dbReference>
<comment type="caution">
    <text evidence="6">The sequence shown here is derived from an EMBL/GenBank/DDBJ whole genome shotgun (WGS) entry which is preliminary data.</text>
</comment>
<dbReference type="OrthoDB" id="5792673at2759"/>
<dbReference type="Pfam" id="PF18300">
    <property type="entry name" value="DUF5604"/>
    <property type="match status" value="1"/>
</dbReference>
<evidence type="ECO:0000256" key="2">
    <source>
        <dbReference type="ARBA" id="ARBA00023242"/>
    </source>
</evidence>
<feature type="domain" description="Histone methyltransferase Tudor" evidence="5">
    <location>
        <begin position="323"/>
        <end position="368"/>
    </location>
</feature>
<feature type="compositionally biased region" description="Basic residues" evidence="3">
    <location>
        <begin position="1"/>
        <end position="11"/>
    </location>
</feature>
<organism evidence="6 7">
    <name type="scientific">Menidia menidia</name>
    <name type="common">Atlantic silverside</name>
    <dbReference type="NCBI Taxonomy" id="238744"/>
    <lineage>
        <taxon>Eukaryota</taxon>
        <taxon>Metazoa</taxon>
        <taxon>Chordata</taxon>
        <taxon>Craniata</taxon>
        <taxon>Vertebrata</taxon>
        <taxon>Euteleostomi</taxon>
        <taxon>Actinopterygii</taxon>
        <taxon>Neopterygii</taxon>
        <taxon>Teleostei</taxon>
        <taxon>Neoteleostei</taxon>
        <taxon>Acanthomorphata</taxon>
        <taxon>Ovalentaria</taxon>
        <taxon>Atherinomorphae</taxon>
        <taxon>Atheriniformes</taxon>
        <taxon>Atherinopsidae</taxon>
        <taxon>Menidiinae</taxon>
        <taxon>Menidia</taxon>
    </lineage>
</organism>
<evidence type="ECO:0000259" key="4">
    <source>
        <dbReference type="Pfam" id="PF18300"/>
    </source>
</evidence>
<keyword evidence="7" id="KW-1185">Reference proteome</keyword>
<dbReference type="PANTHER" id="PTHR46024:SF1">
    <property type="entry name" value="HISTONE-LYSINE N-METHYLTRANSFERASE EGGLESS"/>
    <property type="match status" value="1"/>
</dbReference>
<dbReference type="PANTHER" id="PTHR46024">
    <property type="entry name" value="HISTONE-LYSINE N-METHYLTRANSFERASE EGGLESS"/>
    <property type="match status" value="1"/>
</dbReference>
<feature type="region of interest" description="Disordered" evidence="3">
    <location>
        <begin position="1"/>
        <end position="28"/>
    </location>
</feature>
<dbReference type="InterPro" id="IPR041292">
    <property type="entry name" value="Tudor_4"/>
</dbReference>